<keyword evidence="3" id="KW-1003">Cell membrane</keyword>
<keyword evidence="6 8" id="KW-1133">Transmembrane helix</keyword>
<evidence type="ECO:0000256" key="7">
    <source>
        <dbReference type="ARBA" id="ARBA00023136"/>
    </source>
</evidence>
<dbReference type="Proteomes" id="UP000595197">
    <property type="component" value="Chromosome"/>
</dbReference>
<protein>
    <submittedName>
        <fullName evidence="10">Iron ABC transporter permease</fullName>
    </submittedName>
</protein>
<dbReference type="EMBL" id="CP067420">
    <property type="protein sequence ID" value="QQP88468.1"/>
    <property type="molecule type" value="Genomic_DNA"/>
</dbReference>
<evidence type="ECO:0000256" key="1">
    <source>
        <dbReference type="ARBA" id="ARBA00004429"/>
    </source>
</evidence>
<proteinExistence type="inferred from homology"/>
<dbReference type="PROSITE" id="PS50928">
    <property type="entry name" value="ABC_TM1"/>
    <property type="match status" value="2"/>
</dbReference>
<comment type="subcellular location">
    <subcellularLocation>
        <location evidence="1">Cell inner membrane</location>
        <topology evidence="1">Multi-pass membrane protein</topology>
    </subcellularLocation>
    <subcellularLocation>
        <location evidence="8">Cell membrane</location>
        <topology evidence="8">Multi-pass membrane protein</topology>
    </subcellularLocation>
</comment>
<dbReference type="SUPFAM" id="SSF161098">
    <property type="entry name" value="MetI-like"/>
    <property type="match status" value="2"/>
</dbReference>
<gene>
    <name evidence="10" type="ORF">IGS68_20865</name>
</gene>
<feature type="transmembrane region" description="Helical" evidence="8">
    <location>
        <begin position="537"/>
        <end position="561"/>
    </location>
</feature>
<evidence type="ECO:0000313" key="10">
    <source>
        <dbReference type="EMBL" id="QQP88468.1"/>
    </source>
</evidence>
<evidence type="ECO:0000256" key="5">
    <source>
        <dbReference type="ARBA" id="ARBA00022692"/>
    </source>
</evidence>
<feature type="transmembrane region" description="Helical" evidence="8">
    <location>
        <begin position="334"/>
        <end position="355"/>
    </location>
</feature>
<comment type="similarity">
    <text evidence="8">Belongs to the binding-protein-dependent transport system permease family.</text>
</comment>
<name>A0ABX7B2A6_9PROT</name>
<feature type="transmembrane region" description="Helical" evidence="8">
    <location>
        <begin position="197"/>
        <end position="219"/>
    </location>
</feature>
<dbReference type="Pfam" id="PF00528">
    <property type="entry name" value="BPD_transp_1"/>
    <property type="match status" value="2"/>
</dbReference>
<evidence type="ECO:0000259" key="9">
    <source>
        <dbReference type="PROSITE" id="PS50928"/>
    </source>
</evidence>
<accession>A0ABX7B2A6</accession>
<feature type="transmembrane region" description="Helical" evidence="8">
    <location>
        <begin position="367"/>
        <end position="389"/>
    </location>
</feature>
<feature type="transmembrane region" description="Helical" evidence="8">
    <location>
        <begin position="225"/>
        <end position="244"/>
    </location>
</feature>
<sequence length="573" mass="59521">MALHSGLEVPGRRLPGADTAMLAVLAVLVGIVSVLPMVRLIAEALAPRGGEAAGILARVLSSPATWRATGNSLTLSLGATALAVALGGAFALLVALTDLRRKPALVFCFMLPLMIPPQITALSWIHLFGPSSVLLKTLGMAPPPGTPNPLYGRGGIVLLMGIEQSALVFLALRAGLRAIPRELVEAAQAAGAGRWRVLATVVLPLAAPSLIAGTALAFVSSIGNFGIPALLGIPAGITVLPTLIYQRLAGFGPAVLSDVAVLSVLVGLIAFAGVALQGWLLARRDFRTAGSSARPLDYRLGALRPAVEAACWLVILMIVVVPLAALVTTSLVRVYGAPLDAASVTLANYLHVLLVHDATSRAFRNSFLLAAGASALLVCVAVPLGYFVVWRRNRVLRVLNLLAELPYALPGVVLGIATILVFIRPLPLLDLTLYGTVWIILVAYLARFLSLALRPVIAGFHTLDPAMEEAAQMCGAGLVHRLRTVIVPMAAPVAAAGGILVFLTSFNELTVSILLWSSGAETLGVVVYSLEESGSTVLAAAVSVIAVAAILAIMLAASLLARRLPPGVLPWQA</sequence>
<dbReference type="InterPro" id="IPR000515">
    <property type="entry name" value="MetI-like"/>
</dbReference>
<evidence type="ECO:0000256" key="6">
    <source>
        <dbReference type="ARBA" id="ARBA00022989"/>
    </source>
</evidence>
<feature type="transmembrane region" description="Helical" evidence="8">
    <location>
        <begin position="256"/>
        <end position="282"/>
    </location>
</feature>
<feature type="transmembrane region" description="Helical" evidence="8">
    <location>
        <begin position="20"/>
        <end position="42"/>
    </location>
</feature>
<feature type="transmembrane region" description="Helical" evidence="8">
    <location>
        <begin position="485"/>
        <end position="503"/>
    </location>
</feature>
<evidence type="ECO:0000256" key="4">
    <source>
        <dbReference type="ARBA" id="ARBA00022519"/>
    </source>
</evidence>
<reference evidence="10" key="1">
    <citation type="submission" date="2021-02" db="EMBL/GenBank/DDBJ databases">
        <title>Skermanella TT6 skin isolate.</title>
        <authorList>
            <person name="Lee K."/>
            <person name="Ganzorig M."/>
        </authorList>
    </citation>
    <scope>NUCLEOTIDE SEQUENCE</scope>
    <source>
        <strain evidence="10">TT6</strain>
    </source>
</reference>
<feature type="transmembrane region" description="Helical" evidence="8">
    <location>
        <begin position="104"/>
        <end position="125"/>
    </location>
</feature>
<feature type="transmembrane region" description="Helical" evidence="8">
    <location>
        <begin position="156"/>
        <end position="176"/>
    </location>
</feature>
<evidence type="ECO:0000256" key="3">
    <source>
        <dbReference type="ARBA" id="ARBA00022475"/>
    </source>
</evidence>
<feature type="transmembrane region" description="Helical" evidence="8">
    <location>
        <begin position="435"/>
        <end position="453"/>
    </location>
</feature>
<evidence type="ECO:0000256" key="2">
    <source>
        <dbReference type="ARBA" id="ARBA00022448"/>
    </source>
</evidence>
<dbReference type="PANTHER" id="PTHR43357:SF3">
    <property type="entry name" value="FE(3+)-TRANSPORT SYSTEM PERMEASE PROTEIN FBPB 2"/>
    <property type="match status" value="1"/>
</dbReference>
<evidence type="ECO:0000256" key="8">
    <source>
        <dbReference type="RuleBase" id="RU363032"/>
    </source>
</evidence>
<dbReference type="Gene3D" id="1.10.3720.10">
    <property type="entry name" value="MetI-like"/>
    <property type="match status" value="2"/>
</dbReference>
<keyword evidence="11" id="KW-1185">Reference proteome</keyword>
<dbReference type="CDD" id="cd06261">
    <property type="entry name" value="TM_PBP2"/>
    <property type="match status" value="2"/>
</dbReference>
<dbReference type="RefSeq" id="WP_201073415.1">
    <property type="nucleotide sequence ID" value="NZ_CP067420.1"/>
</dbReference>
<feature type="transmembrane region" description="Helical" evidence="8">
    <location>
        <begin position="509"/>
        <end position="530"/>
    </location>
</feature>
<keyword evidence="7 8" id="KW-0472">Membrane</keyword>
<feature type="domain" description="ABC transmembrane type-1" evidence="9">
    <location>
        <begin position="363"/>
        <end position="557"/>
    </location>
</feature>
<feature type="transmembrane region" description="Helical" evidence="8">
    <location>
        <begin position="302"/>
        <end position="327"/>
    </location>
</feature>
<feature type="transmembrane region" description="Helical" evidence="8">
    <location>
        <begin position="401"/>
        <end position="423"/>
    </location>
</feature>
<keyword evidence="2 8" id="KW-0813">Transport</keyword>
<feature type="transmembrane region" description="Helical" evidence="8">
    <location>
        <begin position="75"/>
        <end position="97"/>
    </location>
</feature>
<evidence type="ECO:0000313" key="11">
    <source>
        <dbReference type="Proteomes" id="UP000595197"/>
    </source>
</evidence>
<keyword evidence="5 8" id="KW-0812">Transmembrane</keyword>
<dbReference type="PANTHER" id="PTHR43357">
    <property type="entry name" value="INNER MEMBRANE ABC TRANSPORTER PERMEASE PROTEIN YDCV"/>
    <property type="match status" value="1"/>
</dbReference>
<dbReference type="InterPro" id="IPR035906">
    <property type="entry name" value="MetI-like_sf"/>
</dbReference>
<feature type="domain" description="ABC transmembrane type-1" evidence="9">
    <location>
        <begin position="69"/>
        <end position="277"/>
    </location>
</feature>
<organism evidence="10 11">
    <name type="scientific">Skermanella cutis</name>
    <dbReference type="NCBI Taxonomy" id="2775420"/>
    <lineage>
        <taxon>Bacteria</taxon>
        <taxon>Pseudomonadati</taxon>
        <taxon>Pseudomonadota</taxon>
        <taxon>Alphaproteobacteria</taxon>
        <taxon>Rhodospirillales</taxon>
        <taxon>Azospirillaceae</taxon>
        <taxon>Skermanella</taxon>
    </lineage>
</organism>
<keyword evidence="4" id="KW-0997">Cell inner membrane</keyword>